<dbReference type="PANTHER" id="PTHR38426">
    <property type="entry name" value="MAINTENANCE OF TELOMERE CAPPING PROTEIN 4"/>
    <property type="match status" value="1"/>
</dbReference>
<proteinExistence type="predicted"/>
<feature type="compositionally biased region" description="Low complexity" evidence="1">
    <location>
        <begin position="210"/>
        <end position="221"/>
    </location>
</feature>
<feature type="region of interest" description="Disordered" evidence="1">
    <location>
        <begin position="590"/>
        <end position="703"/>
    </location>
</feature>
<dbReference type="RefSeq" id="XP_028467360.1">
    <property type="nucleotide sequence ID" value="XM_028613434.1"/>
</dbReference>
<keyword evidence="4" id="KW-1185">Reference proteome</keyword>
<feature type="compositionally biased region" description="Basic and acidic residues" evidence="1">
    <location>
        <begin position="625"/>
        <end position="643"/>
    </location>
</feature>
<organism evidence="3 4">
    <name type="scientific">Sodiomyces alkalinus (strain CBS 110278 / VKM F-3762 / F11)</name>
    <name type="common">Alkaliphilic filamentous fungus</name>
    <dbReference type="NCBI Taxonomy" id="1314773"/>
    <lineage>
        <taxon>Eukaryota</taxon>
        <taxon>Fungi</taxon>
        <taxon>Dikarya</taxon>
        <taxon>Ascomycota</taxon>
        <taxon>Pezizomycotina</taxon>
        <taxon>Sordariomycetes</taxon>
        <taxon>Hypocreomycetidae</taxon>
        <taxon>Glomerellales</taxon>
        <taxon>Plectosphaerellaceae</taxon>
        <taxon>Sodiomyces</taxon>
    </lineage>
</organism>
<feature type="region of interest" description="Disordered" evidence="1">
    <location>
        <begin position="721"/>
        <end position="948"/>
    </location>
</feature>
<feature type="region of interest" description="Disordered" evidence="1">
    <location>
        <begin position="84"/>
        <end position="162"/>
    </location>
</feature>
<dbReference type="STRING" id="1314773.A0A3N2PYI7"/>
<feature type="compositionally biased region" description="Low complexity" evidence="1">
    <location>
        <begin position="111"/>
        <end position="124"/>
    </location>
</feature>
<dbReference type="EMBL" id="ML119053">
    <property type="protein sequence ID" value="ROT39554.1"/>
    <property type="molecule type" value="Genomic_DNA"/>
</dbReference>
<feature type="compositionally biased region" description="Polar residues" evidence="1">
    <location>
        <begin position="84"/>
        <end position="100"/>
    </location>
</feature>
<accession>A0A3N2PYI7</accession>
<keyword evidence="2" id="KW-0812">Transmembrane</keyword>
<name>A0A3N2PYI7_SODAK</name>
<evidence type="ECO:0000313" key="4">
    <source>
        <dbReference type="Proteomes" id="UP000272025"/>
    </source>
</evidence>
<evidence type="ECO:0000313" key="3">
    <source>
        <dbReference type="EMBL" id="ROT39554.1"/>
    </source>
</evidence>
<dbReference type="OrthoDB" id="5402622at2759"/>
<feature type="compositionally biased region" description="Basic and acidic residues" evidence="1">
    <location>
        <begin position="1070"/>
        <end position="1082"/>
    </location>
</feature>
<reference evidence="3 4" key="1">
    <citation type="journal article" date="2018" name="Mol. Ecol.">
        <title>The obligate alkalophilic soda-lake fungus Sodiomyces alkalinus has shifted to a protein diet.</title>
        <authorList>
            <person name="Grum-Grzhimaylo A.A."/>
            <person name="Falkoski D.L."/>
            <person name="van den Heuvel J."/>
            <person name="Valero-Jimenez C.A."/>
            <person name="Min B."/>
            <person name="Choi I.G."/>
            <person name="Lipzen A."/>
            <person name="Daum C.G."/>
            <person name="Aanen D.K."/>
            <person name="Tsang A."/>
            <person name="Henrissat B."/>
            <person name="Bilanenko E.N."/>
            <person name="de Vries R.P."/>
            <person name="van Kan J.A.L."/>
            <person name="Grigoriev I.V."/>
            <person name="Debets A.J.M."/>
        </authorList>
    </citation>
    <scope>NUCLEOTIDE SEQUENCE [LARGE SCALE GENOMIC DNA]</scope>
    <source>
        <strain evidence="3 4">F11</strain>
    </source>
</reference>
<evidence type="ECO:0000256" key="2">
    <source>
        <dbReference type="SAM" id="Phobius"/>
    </source>
</evidence>
<sequence>MMFAGFVTSGTSEEIFGSSAAHLPRKSYEPTTRPSSFVPYARVLDDNLRLGRRATCHATIRVACAAVMSDKHVVPNRSLLFERGSQSSMAPSRTDALTSPTHDESRPESSAAANTPNPATTTAPLKGKAQNVTPPTQRRKDKEKEKEKDEVSGQRGHRIRSSGGFLLQNAFHDASGNANRAQRRGQPRYMQQSQKANTNLTPRTSTSERSASSAGAGAGASFDPQLVSPSTSNNSPRPRSGGLSSPLTEDMEDVVGRRRETPNGALADHGYHASSHRTASQPLDIDSALIVNMALNLSESRRVASRRTASAAVPPVLAPLPDAGTGTGGSLKQHLQQQRRTSRNISPRPDHGLSPRLPSGATRANSPLQPSFDLTREASYRHHFTPATLARAQKAKDQLELMAQYRRLLELVPPLDPLSRRPSTANPTTSLSATSSHTSTSSSPQAIRPLGRPYNPLQYIRNRKVRARERKAIDGETLGFGDVKKVTDWIDNVARWAATGQSALPDNPALPPFADAEAHQAQLESPVSNAPRPRRPRVDWVINPVDMIADVYWLEQDHHLQLIEDRHWRRIFPLNFQDAVWSFRPVSSPEAAAKARPDTSQNASTPQLRTAVEPPGDEATLAKTDTGHSRGSTRERARQKLQELKGLPHHRGSSLHGPIGPPDMLPVSKTSTSELADDESERSKEGRDQNQNQPQVPSASDRNEILQKQMLEMIARERVNETPPAPWLHRPSMVPMTPERAGRTTSQPSSQSQSRKQSLVDASEPDDASGVTKTRPTMYGRHRGRSSLEIPMPVYRGFMDADTSVPNSPDNRPPRDSPFIPPIGGDLSPASSRAGSPHRNPFHKVRNIFRERSRDRERERERDIEPQPHAKYTELELPVHPKSAPPGLAQSPLPRAPSPDRQAAGTVVAPLISQPQPQPQPRPSTEGLRAGAKIRTENSTPNNLSRGARLDTVIRGGVSKLGDLIWRKDSEPAERHSYERDFSVPDEPGVDTTTIATKNNNNKNKNIDDNNSSLALPRTVSDTTADREDDRNPRAKHYLDVMPTFQHTPHEPNQMGREGLQTSRPPSRSSRFDLLKPPRIDVQHPSPSLSPTLSKSHGESESRAEQAEAGTGSDGLQEASRRLSSFAARSSSFSSDPRHPSLASSFEGRHLSISDRSATSQPAPVSKREVARLRALVLSSGIKAMEISRRANQPVSVFAARTCNSASDADKRLCWPSIAQLSADPSGLRARAVPQTELYHVAAQSLAATVQSADGEWQRAVDEFAGKTAPALQDRVEDIRRRIAVDLSAMTRAAADDADEASRDLAFGQRLKVTHVVDTMEKMIRRRRRRFRWVRRGLWLGVEWVLVGFMWYVWFVVVILRMFWGVGRAFVGGVRWLLWL</sequence>
<keyword evidence="2" id="KW-1133">Transmembrane helix</keyword>
<feature type="compositionally biased region" description="Low complexity" evidence="1">
    <location>
        <begin position="428"/>
        <end position="443"/>
    </location>
</feature>
<feature type="compositionally biased region" description="Polar residues" evidence="1">
    <location>
        <begin position="189"/>
        <end position="209"/>
    </location>
</feature>
<feature type="region of interest" description="Disordered" evidence="1">
    <location>
        <begin position="315"/>
        <end position="371"/>
    </location>
</feature>
<gene>
    <name evidence="3" type="ORF">SODALDRAFT_349753</name>
</gene>
<feature type="compositionally biased region" description="Basic and acidic residues" evidence="1">
    <location>
        <begin position="1096"/>
        <end position="1106"/>
    </location>
</feature>
<dbReference type="GeneID" id="39581912"/>
<feature type="compositionally biased region" description="Polar residues" evidence="1">
    <location>
        <begin position="689"/>
        <end position="700"/>
    </location>
</feature>
<feature type="region of interest" description="Disordered" evidence="1">
    <location>
        <begin position="176"/>
        <end position="249"/>
    </location>
</feature>
<dbReference type="PANTHER" id="PTHR38426:SF1">
    <property type="entry name" value="MAINTENANCE OF TELOMERE CAPPING PROTEIN 4"/>
    <property type="match status" value="1"/>
</dbReference>
<feature type="compositionally biased region" description="Low complexity" evidence="1">
    <location>
        <begin position="991"/>
        <end position="1004"/>
    </location>
</feature>
<feature type="compositionally biased region" description="Basic and acidic residues" evidence="1">
    <location>
        <begin position="1024"/>
        <end position="1039"/>
    </location>
</feature>
<feature type="region of interest" description="Disordered" evidence="1">
    <location>
        <begin position="415"/>
        <end position="454"/>
    </location>
</feature>
<feature type="compositionally biased region" description="Low complexity" evidence="1">
    <location>
        <begin position="228"/>
        <end position="247"/>
    </location>
</feature>
<feature type="compositionally biased region" description="Polar residues" evidence="1">
    <location>
        <begin position="333"/>
        <end position="345"/>
    </location>
</feature>
<feature type="compositionally biased region" description="Low complexity" evidence="1">
    <location>
        <begin position="746"/>
        <end position="757"/>
    </location>
</feature>
<feature type="transmembrane region" description="Helical" evidence="2">
    <location>
        <begin position="1337"/>
        <end position="1360"/>
    </location>
</feature>
<feature type="compositionally biased region" description="Basic and acidic residues" evidence="1">
    <location>
        <begin position="138"/>
        <end position="152"/>
    </location>
</feature>
<feature type="compositionally biased region" description="Basic and acidic residues" evidence="1">
    <location>
        <begin position="848"/>
        <end position="879"/>
    </location>
</feature>
<protein>
    <submittedName>
        <fullName evidence="3">Uncharacterized protein</fullName>
    </submittedName>
</protein>
<feature type="compositionally biased region" description="Polar residues" evidence="1">
    <location>
        <begin position="598"/>
        <end position="608"/>
    </location>
</feature>
<feature type="compositionally biased region" description="Polar residues" evidence="1">
    <location>
        <begin position="1060"/>
        <end position="1069"/>
    </location>
</feature>
<keyword evidence="2" id="KW-0472">Membrane</keyword>
<dbReference type="Proteomes" id="UP000272025">
    <property type="component" value="Unassembled WGS sequence"/>
</dbReference>
<feature type="region of interest" description="Disordered" evidence="1">
    <location>
        <begin position="967"/>
        <end position="1123"/>
    </location>
</feature>
<evidence type="ECO:0000256" key="1">
    <source>
        <dbReference type="SAM" id="MobiDB-lite"/>
    </source>
</evidence>
<feature type="compositionally biased region" description="Low complexity" evidence="1">
    <location>
        <begin position="1085"/>
        <end position="1095"/>
    </location>
</feature>
<dbReference type="InterPro" id="IPR038769">
    <property type="entry name" value="MTC4"/>
</dbReference>
<feature type="compositionally biased region" description="Basic and acidic residues" evidence="1">
    <location>
        <begin position="967"/>
        <end position="983"/>
    </location>
</feature>